<sequence length="195" mass="21832">MITAEDAKSIILRRSRSDEDGLQLAIQSCELSPHGDFWVIRANSEDYVIRGMWERLLVGVSAYLVNVNDGTVTVVGSGQSWQELLQDKYDADAAGAMQYVLEPTFSRDDKMAVINLRQRLECSLQSALEMLSPDHRQWFTGSRGLLLNVREKLQEKGIETAIVLLPSAEGAIGVGRSMWHWDAIASCLRSRFQST</sequence>
<evidence type="ECO:0000313" key="1">
    <source>
        <dbReference type="EMBL" id="MFD0726304.1"/>
    </source>
</evidence>
<dbReference type="Proteomes" id="UP001597110">
    <property type="component" value="Unassembled WGS sequence"/>
</dbReference>
<evidence type="ECO:0000313" key="2">
    <source>
        <dbReference type="Proteomes" id="UP001597110"/>
    </source>
</evidence>
<keyword evidence="2" id="KW-1185">Reference proteome</keyword>
<protein>
    <submittedName>
        <fullName evidence="1">Uncharacterized protein</fullName>
    </submittedName>
</protein>
<comment type="caution">
    <text evidence="1">The sequence shown here is derived from an EMBL/GenBank/DDBJ whole genome shotgun (WGS) entry which is preliminary data.</text>
</comment>
<organism evidence="1 2">
    <name type="scientific">Lysobacter brunescens</name>
    <dbReference type="NCBI Taxonomy" id="262323"/>
    <lineage>
        <taxon>Bacteria</taxon>
        <taxon>Pseudomonadati</taxon>
        <taxon>Pseudomonadota</taxon>
        <taxon>Gammaproteobacteria</taxon>
        <taxon>Lysobacterales</taxon>
        <taxon>Lysobacteraceae</taxon>
        <taxon>Lysobacter</taxon>
    </lineage>
</organism>
<proteinExistence type="predicted"/>
<name>A0ABW2YIG7_9GAMM</name>
<dbReference type="RefSeq" id="WP_386823927.1">
    <property type="nucleotide sequence ID" value="NZ_JBHTIF010000001.1"/>
</dbReference>
<dbReference type="EMBL" id="JBHTIF010000001">
    <property type="protein sequence ID" value="MFD0726304.1"/>
    <property type="molecule type" value="Genomic_DNA"/>
</dbReference>
<accession>A0ABW2YIG7</accession>
<reference evidence="2" key="1">
    <citation type="journal article" date="2019" name="Int. J. Syst. Evol. Microbiol.">
        <title>The Global Catalogue of Microorganisms (GCM) 10K type strain sequencing project: providing services to taxonomists for standard genome sequencing and annotation.</title>
        <authorList>
            <consortium name="The Broad Institute Genomics Platform"/>
            <consortium name="The Broad Institute Genome Sequencing Center for Infectious Disease"/>
            <person name="Wu L."/>
            <person name="Ma J."/>
        </authorList>
    </citation>
    <scope>NUCLEOTIDE SEQUENCE [LARGE SCALE GENOMIC DNA]</scope>
    <source>
        <strain evidence="2">CCUG 55585</strain>
    </source>
</reference>
<gene>
    <name evidence="1" type="ORF">ACFQ0E_11940</name>
</gene>